<dbReference type="InterPro" id="IPR016286">
    <property type="entry name" value="FUC_metazoa-typ"/>
</dbReference>
<dbReference type="Pfam" id="PF01120">
    <property type="entry name" value="Alpha_L_fucos"/>
    <property type="match status" value="1"/>
</dbReference>
<keyword evidence="4 7" id="KW-0732">Signal</keyword>
<evidence type="ECO:0000256" key="4">
    <source>
        <dbReference type="ARBA" id="ARBA00022729"/>
    </source>
</evidence>
<dbReference type="GO" id="GO:0006004">
    <property type="term" value="P:fucose metabolic process"/>
    <property type="evidence" value="ECO:0007669"/>
    <property type="project" value="InterPro"/>
</dbReference>
<feature type="domain" description="Glycoside hydrolase family 29 N-terminal" evidence="8">
    <location>
        <begin position="39"/>
        <end position="254"/>
    </location>
</feature>
<dbReference type="InterPro" id="IPR000933">
    <property type="entry name" value="Glyco_hydro_29"/>
</dbReference>
<dbReference type="EMBL" id="CP050831">
    <property type="protein sequence ID" value="QIU93331.1"/>
    <property type="molecule type" value="Genomic_DNA"/>
</dbReference>
<dbReference type="Proteomes" id="UP000501780">
    <property type="component" value="Chromosome"/>
</dbReference>
<dbReference type="KEGG" id="bfc:BacF7301_03830"/>
<dbReference type="SUPFAM" id="SSF51445">
    <property type="entry name" value="(Trans)glycosidases"/>
    <property type="match status" value="1"/>
</dbReference>
<keyword evidence="5" id="KW-0378">Hydrolase</keyword>
<dbReference type="AlphaFoldDB" id="A0A6H0KJY0"/>
<evidence type="ECO:0000256" key="3">
    <source>
        <dbReference type="ARBA" id="ARBA00012662"/>
    </source>
</evidence>
<dbReference type="EC" id="3.2.1.51" evidence="3"/>
<dbReference type="GO" id="GO:0004560">
    <property type="term" value="F:alpha-L-fucosidase activity"/>
    <property type="evidence" value="ECO:0007669"/>
    <property type="project" value="InterPro"/>
</dbReference>
<name>A0A6H0KJY0_9BACE</name>
<evidence type="ECO:0000256" key="7">
    <source>
        <dbReference type="SAM" id="SignalP"/>
    </source>
</evidence>
<evidence type="ECO:0000256" key="1">
    <source>
        <dbReference type="ARBA" id="ARBA00004071"/>
    </source>
</evidence>
<dbReference type="PANTHER" id="PTHR10030:SF37">
    <property type="entry name" value="ALPHA-L-FUCOSIDASE-RELATED"/>
    <property type="match status" value="1"/>
</dbReference>
<evidence type="ECO:0000313" key="10">
    <source>
        <dbReference type="Proteomes" id="UP000501780"/>
    </source>
</evidence>
<keyword evidence="6" id="KW-0326">Glycosidase</keyword>
<organism evidence="9 10">
    <name type="scientific">Bacteroides faecium</name>
    <dbReference type="NCBI Taxonomy" id="2715212"/>
    <lineage>
        <taxon>Bacteria</taxon>
        <taxon>Pseudomonadati</taxon>
        <taxon>Bacteroidota</taxon>
        <taxon>Bacteroidia</taxon>
        <taxon>Bacteroidales</taxon>
        <taxon>Bacteroidaceae</taxon>
        <taxon>Bacteroides</taxon>
    </lineage>
</organism>
<evidence type="ECO:0000256" key="6">
    <source>
        <dbReference type="ARBA" id="ARBA00023295"/>
    </source>
</evidence>
<dbReference type="InterPro" id="IPR017853">
    <property type="entry name" value="GH"/>
</dbReference>
<feature type="chain" id="PRO_5026032347" description="alpha-L-fucosidase" evidence="7">
    <location>
        <begin position="22"/>
        <end position="301"/>
    </location>
</feature>
<dbReference type="Gene3D" id="3.20.20.80">
    <property type="entry name" value="Glycosidases"/>
    <property type="match status" value="1"/>
</dbReference>
<evidence type="ECO:0000256" key="5">
    <source>
        <dbReference type="ARBA" id="ARBA00022801"/>
    </source>
</evidence>
<protein>
    <recommendedName>
        <fullName evidence="3">alpha-L-fucosidase</fullName>
        <ecNumber evidence="3">3.2.1.51</ecNumber>
    </recommendedName>
</protein>
<dbReference type="RefSeq" id="WP_167960373.1">
    <property type="nucleotide sequence ID" value="NZ_CP050831.1"/>
</dbReference>
<dbReference type="GO" id="GO:0016139">
    <property type="term" value="P:glycoside catabolic process"/>
    <property type="evidence" value="ECO:0007669"/>
    <property type="project" value="TreeGrafter"/>
</dbReference>
<evidence type="ECO:0000259" key="8">
    <source>
        <dbReference type="Pfam" id="PF01120"/>
    </source>
</evidence>
<dbReference type="InterPro" id="IPR057739">
    <property type="entry name" value="Glyco_hydro_29_N"/>
</dbReference>
<evidence type="ECO:0000256" key="2">
    <source>
        <dbReference type="ARBA" id="ARBA00007951"/>
    </source>
</evidence>
<dbReference type="SMART" id="SM00812">
    <property type="entry name" value="Alpha_L_fucos"/>
    <property type="match status" value="1"/>
</dbReference>
<accession>A0A6H0KJY0</accession>
<comment type="function">
    <text evidence="1">Alpha-L-fucosidase is responsible for hydrolyzing the alpha-1,6-linked fucose joined to the reducing-end N-acetylglucosamine of the carbohydrate moieties of glycoproteins.</text>
</comment>
<feature type="signal peptide" evidence="7">
    <location>
        <begin position="1"/>
        <end position="21"/>
    </location>
</feature>
<reference evidence="9 10" key="1">
    <citation type="submission" date="2020-03" db="EMBL/GenBank/DDBJ databases">
        <title>Genomic analysis of Bacteroides faecium CBA7301.</title>
        <authorList>
            <person name="Kim J."/>
            <person name="Roh S.W."/>
        </authorList>
    </citation>
    <scope>NUCLEOTIDE SEQUENCE [LARGE SCALE GENOMIC DNA]</scope>
    <source>
        <strain evidence="9 10">CBA7301</strain>
    </source>
</reference>
<dbReference type="PRINTS" id="PR00741">
    <property type="entry name" value="GLHYDRLASE29"/>
</dbReference>
<dbReference type="SMR" id="A0A6H0KJY0"/>
<sequence length="301" mass="34562">MKKQAVLFWSIILCNFILLHAQTDEVASAQHLILGQNASGVTVTQTRRNTHPDAQWFPEAGFGLFVHGGISAVHGGIDLSWGMYANKSWEDGTITPKEYWALADTWNPNRFKPRQWVKAAKKAGFRYIVLTAKHHDGYAMWPSNYGNFGVKQKMNGRDLVGEFVEACHENQLKVGLYFSPPDWYYDADYINWDYSEKSILNVYHQPIQQLPHKSASHEENRKKMVANQVRELLTNYGRIDLMWFDGGHGEISNDEIRRLQPGIIINRRNGEPGDYGDSEGVLPTKRFEGWFETNDPCWPSR</sequence>
<evidence type="ECO:0000313" key="9">
    <source>
        <dbReference type="EMBL" id="QIU93331.1"/>
    </source>
</evidence>
<proteinExistence type="inferred from homology"/>
<dbReference type="PANTHER" id="PTHR10030">
    <property type="entry name" value="ALPHA-L-FUCOSIDASE"/>
    <property type="match status" value="1"/>
</dbReference>
<dbReference type="GO" id="GO:0005764">
    <property type="term" value="C:lysosome"/>
    <property type="evidence" value="ECO:0007669"/>
    <property type="project" value="TreeGrafter"/>
</dbReference>
<gene>
    <name evidence="9" type="ORF">BacF7301_03830</name>
</gene>
<comment type="similarity">
    <text evidence="2">Belongs to the glycosyl hydrolase 29 family.</text>
</comment>
<keyword evidence="10" id="KW-1185">Reference proteome</keyword>